<evidence type="ECO:0000313" key="2">
    <source>
        <dbReference type="EMBL" id="KAK9125565.1"/>
    </source>
</evidence>
<gene>
    <name evidence="2" type="ORF">Scep_014411</name>
</gene>
<feature type="compositionally biased region" description="Polar residues" evidence="1">
    <location>
        <begin position="18"/>
        <end position="29"/>
    </location>
</feature>
<feature type="compositionally biased region" description="Basic and acidic residues" evidence="1">
    <location>
        <begin position="8"/>
        <end position="17"/>
    </location>
</feature>
<feature type="region of interest" description="Disordered" evidence="1">
    <location>
        <begin position="1"/>
        <end position="35"/>
    </location>
</feature>
<accession>A0AAP0J2J1</accession>
<evidence type="ECO:0000313" key="3">
    <source>
        <dbReference type="Proteomes" id="UP001419268"/>
    </source>
</evidence>
<proteinExistence type="predicted"/>
<comment type="caution">
    <text evidence="2">The sequence shown here is derived from an EMBL/GenBank/DDBJ whole genome shotgun (WGS) entry which is preliminary data.</text>
</comment>
<name>A0AAP0J2J1_9MAGN</name>
<reference evidence="2 3" key="1">
    <citation type="submission" date="2024-01" db="EMBL/GenBank/DDBJ databases">
        <title>Genome assemblies of Stephania.</title>
        <authorList>
            <person name="Yang L."/>
        </authorList>
    </citation>
    <scope>NUCLEOTIDE SEQUENCE [LARGE SCALE GENOMIC DNA]</scope>
    <source>
        <strain evidence="2">JXDWG</strain>
        <tissue evidence="2">Leaf</tissue>
    </source>
</reference>
<dbReference type="EMBL" id="JBBNAG010000006">
    <property type="protein sequence ID" value="KAK9125565.1"/>
    <property type="molecule type" value="Genomic_DNA"/>
</dbReference>
<protein>
    <submittedName>
        <fullName evidence="2">Uncharacterized protein</fullName>
    </submittedName>
</protein>
<dbReference type="AlphaFoldDB" id="A0AAP0J2J1"/>
<sequence length="274" mass="29080">MGSTAMKNARDRTRGWEDQNSQVENSGPQPRTEERVGTFDMVGGVERGDKGVVAVLGGGGGGVRVKVAAVGDGEALRAWAIRLMSIQDLAVLGPSDPEANDMRLSGLDPLQVGSKPFDYSSLESRPEKISKRATVATGCSTAVESLKSYEESRHMTDAHSEDSVSYKSHERDSNAQLATLIHKASNPCKSPCFSPLFFANFLAGVAPLSAVDTSSKQRHLAEDDVATTFAIPDVAVVRATVLESRQGGPAVVAAVVVIRIPPPHIRLALCVPCE</sequence>
<keyword evidence="3" id="KW-1185">Reference proteome</keyword>
<organism evidence="2 3">
    <name type="scientific">Stephania cephalantha</name>
    <dbReference type="NCBI Taxonomy" id="152367"/>
    <lineage>
        <taxon>Eukaryota</taxon>
        <taxon>Viridiplantae</taxon>
        <taxon>Streptophyta</taxon>
        <taxon>Embryophyta</taxon>
        <taxon>Tracheophyta</taxon>
        <taxon>Spermatophyta</taxon>
        <taxon>Magnoliopsida</taxon>
        <taxon>Ranunculales</taxon>
        <taxon>Menispermaceae</taxon>
        <taxon>Menispermoideae</taxon>
        <taxon>Cissampelideae</taxon>
        <taxon>Stephania</taxon>
    </lineage>
</organism>
<dbReference type="Proteomes" id="UP001419268">
    <property type="component" value="Unassembled WGS sequence"/>
</dbReference>
<evidence type="ECO:0000256" key="1">
    <source>
        <dbReference type="SAM" id="MobiDB-lite"/>
    </source>
</evidence>